<dbReference type="EMBL" id="KI669470">
    <property type="protein sequence ID" value="OCF54556.1"/>
    <property type="molecule type" value="Genomic_DNA"/>
</dbReference>
<feature type="compositionally biased region" description="Low complexity" evidence="1">
    <location>
        <begin position="184"/>
        <end position="211"/>
    </location>
</feature>
<reference evidence="3" key="2">
    <citation type="submission" date="2013-12" db="EMBL/GenBank/DDBJ databases">
        <title>Evolution of pathogenesis and genome organization in the Tremellales.</title>
        <authorList>
            <person name="Cuomo C."/>
            <person name="Litvintseva A."/>
            <person name="Heitman J."/>
            <person name="Chen Y."/>
            <person name="Sun S."/>
            <person name="Springer D."/>
            <person name="Dromer F."/>
            <person name="Young S."/>
            <person name="Zeng Q."/>
            <person name="Chapman S."/>
            <person name="Gujja S."/>
            <person name="Saif S."/>
            <person name="Birren B."/>
        </authorList>
    </citation>
    <scope>NUCLEOTIDE SEQUENCE [LARGE SCALE GENOMIC DNA]</scope>
    <source>
        <strain evidence="3">CBS 10435</strain>
    </source>
</reference>
<reference evidence="2 3" key="1">
    <citation type="submission" date="2013-07" db="EMBL/GenBank/DDBJ databases">
        <title>The Genome Sequence of Kwoniella mangroviensis CBS10435.</title>
        <authorList>
            <consortium name="The Broad Institute Genome Sequencing Platform"/>
            <person name="Cuomo C."/>
            <person name="Litvintseva A."/>
            <person name="Chen Y."/>
            <person name="Heitman J."/>
            <person name="Sun S."/>
            <person name="Springer D."/>
            <person name="Dromer F."/>
            <person name="Young S.K."/>
            <person name="Zeng Q."/>
            <person name="Gargeya S."/>
            <person name="Fitzgerald M."/>
            <person name="Abouelleil A."/>
            <person name="Alvarado L."/>
            <person name="Berlin A.M."/>
            <person name="Chapman S.B."/>
            <person name="Dewar J."/>
            <person name="Goldberg J."/>
            <person name="Griggs A."/>
            <person name="Gujja S."/>
            <person name="Hansen M."/>
            <person name="Howarth C."/>
            <person name="Imamovic A."/>
            <person name="Larimer J."/>
            <person name="McCowan C."/>
            <person name="Murphy C."/>
            <person name="Pearson M."/>
            <person name="Priest M."/>
            <person name="Roberts A."/>
            <person name="Saif S."/>
            <person name="Shea T."/>
            <person name="Sykes S."/>
            <person name="Wortman J."/>
            <person name="Nusbaum C."/>
            <person name="Birren B."/>
        </authorList>
    </citation>
    <scope>NUCLEOTIDE SEQUENCE [LARGE SCALE GENOMIC DNA]</scope>
    <source>
        <strain evidence="2 3">CBS 10435</strain>
    </source>
</reference>
<sequence>MPKDSSGAGVRVSWSPELTLKLLKFLQGEKYYRQVFFPRSSTLPKDRHLYARAAVMEFFENDEWMRDAERRGLANWNASEKEWRPTTEWGSNISNPINCRVNLLKQRMSDRYYKKKYQIADSCTSFDDIPSASKRATFRKLHPYYFILKELCERGEKKCRAEALELRDLPKADPGKGQRRKRSNSISSASSYVNSASDLSSDSDSSAAESSGQYDRPTTLPTKKAKIDSSTVSSLGGCQPSFNSTKHEPEEEAVCAVILHTKPDVQHPTNRLLFTPRTTSAEKKNGYSADTGSDSSTNQSSSIVVPSSPPPGIFQRSNKRIAMKQEFNERDTSRNLCSDAKEDSSDNEDVDNPYTELVNSVLAAWPAKEPFALTKLYQTAFVRTSFRSEFSHYQYYEIKIRPAADKSQP</sequence>
<dbReference type="OrthoDB" id="10327378at2759"/>
<name>A0A1B9IG61_9TREE</name>
<accession>A0A1B9IG61</accession>
<protein>
    <submittedName>
        <fullName evidence="2">Uncharacterized protein</fullName>
    </submittedName>
</protein>
<keyword evidence="3" id="KW-1185">Reference proteome</keyword>
<dbReference type="Proteomes" id="UP000092583">
    <property type="component" value="Unassembled WGS sequence"/>
</dbReference>
<evidence type="ECO:0000313" key="2">
    <source>
        <dbReference type="EMBL" id="OCF54556.1"/>
    </source>
</evidence>
<evidence type="ECO:0000313" key="3">
    <source>
        <dbReference type="Proteomes" id="UP000092583"/>
    </source>
</evidence>
<feature type="compositionally biased region" description="Polar residues" evidence="1">
    <location>
        <begin position="228"/>
        <end position="244"/>
    </location>
</feature>
<dbReference type="STRING" id="1331196.A0A1B9IG61"/>
<gene>
    <name evidence="2" type="ORF">L486_08107</name>
</gene>
<proteinExistence type="predicted"/>
<dbReference type="AlphaFoldDB" id="A0A1B9IG61"/>
<feature type="compositionally biased region" description="Basic and acidic residues" evidence="1">
    <location>
        <begin position="326"/>
        <end position="344"/>
    </location>
</feature>
<organism evidence="2 3">
    <name type="scientific">Kwoniella mangroviensis CBS 10435</name>
    <dbReference type="NCBI Taxonomy" id="1331196"/>
    <lineage>
        <taxon>Eukaryota</taxon>
        <taxon>Fungi</taxon>
        <taxon>Dikarya</taxon>
        <taxon>Basidiomycota</taxon>
        <taxon>Agaricomycotina</taxon>
        <taxon>Tremellomycetes</taxon>
        <taxon>Tremellales</taxon>
        <taxon>Cryptococcaceae</taxon>
        <taxon>Kwoniella</taxon>
    </lineage>
</organism>
<feature type="compositionally biased region" description="Low complexity" evidence="1">
    <location>
        <begin position="290"/>
        <end position="306"/>
    </location>
</feature>
<feature type="region of interest" description="Disordered" evidence="1">
    <location>
        <begin position="268"/>
        <end position="352"/>
    </location>
</feature>
<feature type="region of interest" description="Disordered" evidence="1">
    <location>
        <begin position="170"/>
        <end position="249"/>
    </location>
</feature>
<evidence type="ECO:0000256" key="1">
    <source>
        <dbReference type="SAM" id="MobiDB-lite"/>
    </source>
</evidence>